<dbReference type="EMBL" id="FZOQ01000028">
    <property type="protein sequence ID" value="SNT16297.1"/>
    <property type="molecule type" value="Genomic_DNA"/>
</dbReference>
<dbReference type="Proteomes" id="UP000198432">
    <property type="component" value="Unassembled WGS sequence"/>
</dbReference>
<reference evidence="2" key="1">
    <citation type="submission" date="2017-06" db="EMBL/GenBank/DDBJ databases">
        <authorList>
            <person name="Varghese N."/>
            <person name="Submissions S."/>
        </authorList>
    </citation>
    <scope>NUCLEOTIDE SEQUENCE [LARGE SCALE GENOMIC DNA]</scope>
    <source>
        <strain evidence="2">NKM1</strain>
    </source>
</reference>
<evidence type="ECO:0000313" key="1">
    <source>
        <dbReference type="EMBL" id="SNT16297.1"/>
    </source>
</evidence>
<dbReference type="AlphaFoldDB" id="A0A239KD78"/>
<accession>A0A239KD78</accession>
<protein>
    <submittedName>
        <fullName evidence="1">Uncharacterized protein</fullName>
    </submittedName>
</protein>
<gene>
    <name evidence="1" type="ORF">SAMN06296052_1284</name>
</gene>
<proteinExistence type="predicted"/>
<name>A0A239KD78_9BACT</name>
<evidence type="ECO:0000313" key="2">
    <source>
        <dbReference type="Proteomes" id="UP000198432"/>
    </source>
</evidence>
<organism evidence="1 2">
    <name type="scientific">Pontibacter ummariensis</name>
    <dbReference type="NCBI Taxonomy" id="1610492"/>
    <lineage>
        <taxon>Bacteria</taxon>
        <taxon>Pseudomonadati</taxon>
        <taxon>Bacteroidota</taxon>
        <taxon>Cytophagia</taxon>
        <taxon>Cytophagales</taxon>
        <taxon>Hymenobacteraceae</taxon>
        <taxon>Pontibacter</taxon>
    </lineage>
</organism>
<keyword evidence="2" id="KW-1185">Reference proteome</keyword>
<sequence>MQGIINKLPFFIIITYKNTGYKAVKGSYYTELVTTVNQNLKILEKVLQ</sequence>